<evidence type="ECO:0000313" key="3">
    <source>
        <dbReference type="EMBL" id="NHA67286.1"/>
    </source>
</evidence>
<dbReference type="EMBL" id="SAYU02000009">
    <property type="protein sequence ID" value="NHA67286.1"/>
    <property type="molecule type" value="Genomic_DNA"/>
</dbReference>
<reference evidence="3" key="1">
    <citation type="submission" date="2020-03" db="EMBL/GenBank/DDBJ databases">
        <title>Phycicoccus flavus sp. nov., a novel endophytic actinobacterium isolated from branch of Kandelia candel.</title>
        <authorList>
            <person name="Tuo L."/>
        </authorList>
    </citation>
    <scope>NUCLEOTIDE SEQUENCE</scope>
    <source>
        <strain evidence="3">CMS6Z-2</strain>
    </source>
</reference>
<proteinExistence type="predicted"/>
<accession>A0A8T6R0C2</accession>
<organism evidence="3 4">
    <name type="scientific">Phycicoccus flavus</name>
    <dbReference type="NCBI Taxonomy" id="2502783"/>
    <lineage>
        <taxon>Bacteria</taxon>
        <taxon>Bacillati</taxon>
        <taxon>Actinomycetota</taxon>
        <taxon>Actinomycetes</taxon>
        <taxon>Micrococcales</taxon>
        <taxon>Intrasporangiaceae</taxon>
        <taxon>Phycicoccus</taxon>
    </lineage>
</organism>
<evidence type="ECO:0000259" key="2">
    <source>
        <dbReference type="Pfam" id="PF13559"/>
    </source>
</evidence>
<gene>
    <name evidence="3" type="ORF">EPD83_004325</name>
</gene>
<dbReference type="Proteomes" id="UP000287866">
    <property type="component" value="Unassembled WGS sequence"/>
</dbReference>
<keyword evidence="4" id="KW-1185">Reference proteome</keyword>
<feature type="domain" description="Protein-glutamine gamma-glutamyltransferase-like C-terminal" evidence="2">
    <location>
        <begin position="157"/>
        <end position="226"/>
    </location>
</feature>
<keyword evidence="1" id="KW-0472">Membrane</keyword>
<feature type="transmembrane region" description="Helical" evidence="1">
    <location>
        <begin position="84"/>
        <end position="109"/>
    </location>
</feature>
<dbReference type="InterPro" id="IPR025403">
    <property type="entry name" value="TgpA-like_C"/>
</dbReference>
<evidence type="ECO:0000256" key="1">
    <source>
        <dbReference type="SAM" id="Phobius"/>
    </source>
</evidence>
<dbReference type="AlphaFoldDB" id="A0A8T6R0C2"/>
<keyword evidence="1" id="KW-0812">Transmembrane</keyword>
<dbReference type="RefSeq" id="WP_165566252.1">
    <property type="nucleotide sequence ID" value="NZ_SAYU02000009.1"/>
</dbReference>
<dbReference type="Pfam" id="PF13559">
    <property type="entry name" value="DUF4129"/>
    <property type="match status" value="1"/>
</dbReference>
<evidence type="ECO:0000313" key="4">
    <source>
        <dbReference type="Proteomes" id="UP000287866"/>
    </source>
</evidence>
<keyword evidence="1" id="KW-1133">Transmembrane helix</keyword>
<protein>
    <submittedName>
        <fullName evidence="3">DUF4129 domain-containing protein</fullName>
    </submittedName>
</protein>
<sequence>MSPRRDLPGALRTGPVLAATGVLASLVAVWAAAAPRPAQDFGRPDPERSVVVRGYNDPPLAPQSEIDAGRYVGPRDPSSLLERLLGWTALVLVSLALLVLVALAVRALLRVLRDRRLPPDDARGPDLERVAAAVGTDADERLTALSGGTPAEGIVAAWTRLEETLRGAGVALPVSRTSSETTVATLGRFVLDAGALHELAGLYREALWSRHPMTEEHRGRAEAALRSLDAQLAATAGSGRG</sequence>
<name>A0A8T6R0C2_9MICO</name>
<comment type="caution">
    <text evidence="3">The sequence shown here is derived from an EMBL/GenBank/DDBJ whole genome shotgun (WGS) entry which is preliminary data.</text>
</comment>